<evidence type="ECO:0000256" key="1">
    <source>
        <dbReference type="SAM" id="Phobius"/>
    </source>
</evidence>
<gene>
    <name evidence="2" type="ORF">DFR52_10550</name>
</gene>
<dbReference type="RefSeq" id="WP_146215632.1">
    <property type="nucleotide sequence ID" value="NZ_QGTR01000005.1"/>
</dbReference>
<dbReference type="Proteomes" id="UP000246352">
    <property type="component" value="Unassembled WGS sequence"/>
</dbReference>
<dbReference type="EMBL" id="QGTR01000005">
    <property type="protein sequence ID" value="PWV98072.1"/>
    <property type="molecule type" value="Genomic_DNA"/>
</dbReference>
<name>A0A317PG01_9HYPH</name>
<comment type="caution">
    <text evidence="2">The sequence shown here is derived from an EMBL/GenBank/DDBJ whole genome shotgun (WGS) entry which is preliminary data.</text>
</comment>
<keyword evidence="1" id="KW-0812">Transmembrane</keyword>
<evidence type="ECO:0000313" key="3">
    <source>
        <dbReference type="Proteomes" id="UP000246352"/>
    </source>
</evidence>
<dbReference type="AlphaFoldDB" id="A0A317PG01"/>
<sequence length="94" mass="9702">MTGLPADMKLIYAALAAVSAFFVGNAMDSVLGSQGFGVVGNMLILLSGFAVGLNLVDRLPGGLVAGPMVMPAAIAFAFVMLFMLALIKRLVQKV</sequence>
<organism evidence="2 3">
    <name type="scientific">Hoeflea marina</name>
    <dbReference type="NCBI Taxonomy" id="274592"/>
    <lineage>
        <taxon>Bacteria</taxon>
        <taxon>Pseudomonadati</taxon>
        <taxon>Pseudomonadota</taxon>
        <taxon>Alphaproteobacteria</taxon>
        <taxon>Hyphomicrobiales</taxon>
        <taxon>Rhizobiaceae</taxon>
        <taxon>Hoeflea</taxon>
    </lineage>
</organism>
<keyword evidence="1" id="KW-0472">Membrane</keyword>
<feature type="transmembrane region" description="Helical" evidence="1">
    <location>
        <begin position="36"/>
        <end position="56"/>
    </location>
</feature>
<reference evidence="2 3" key="1">
    <citation type="submission" date="2018-05" db="EMBL/GenBank/DDBJ databases">
        <title>Genomic Encyclopedia of Type Strains, Phase IV (KMG-IV): sequencing the most valuable type-strain genomes for metagenomic binning, comparative biology and taxonomic classification.</title>
        <authorList>
            <person name="Goeker M."/>
        </authorList>
    </citation>
    <scope>NUCLEOTIDE SEQUENCE [LARGE SCALE GENOMIC DNA]</scope>
    <source>
        <strain evidence="2 3">DSM 16791</strain>
    </source>
</reference>
<protein>
    <submittedName>
        <fullName evidence="2">Uncharacterized protein</fullName>
    </submittedName>
</protein>
<proteinExistence type="predicted"/>
<evidence type="ECO:0000313" key="2">
    <source>
        <dbReference type="EMBL" id="PWV98072.1"/>
    </source>
</evidence>
<keyword evidence="1" id="KW-1133">Transmembrane helix</keyword>
<accession>A0A317PG01</accession>
<feature type="transmembrane region" description="Helical" evidence="1">
    <location>
        <begin position="68"/>
        <end position="87"/>
    </location>
</feature>
<dbReference type="OrthoDB" id="8115507at2"/>
<keyword evidence="3" id="KW-1185">Reference proteome</keyword>